<gene>
    <name evidence="2" type="ORF">J21TS3_06160</name>
</gene>
<name>A0ABQ4LRB0_9BACL</name>
<dbReference type="EMBL" id="BORW01000002">
    <property type="protein sequence ID" value="GIO65795.1"/>
    <property type="molecule type" value="Genomic_DNA"/>
</dbReference>
<keyword evidence="3" id="KW-1185">Reference proteome</keyword>
<reference evidence="2 3" key="1">
    <citation type="submission" date="2021-03" db="EMBL/GenBank/DDBJ databases">
        <title>Antimicrobial resistance genes in bacteria isolated from Japanese honey, and their potential for conferring macrolide and lincosamide resistance in the American foulbrood pathogen Paenibacillus larvae.</title>
        <authorList>
            <person name="Okamoto M."/>
            <person name="Kumagai M."/>
            <person name="Kanamori H."/>
            <person name="Takamatsu D."/>
        </authorList>
    </citation>
    <scope>NUCLEOTIDE SEQUENCE [LARGE SCALE GENOMIC DNA]</scope>
    <source>
        <strain evidence="2 3">J21TS3</strain>
    </source>
</reference>
<sequence>MSEQHAMNHENSRHQQHDPHGNGAHKSHGAHGHQHGGHGHHQNMAGHYKARLEFPNGAPNANEETEIQIVTTDRDGNPVSRFKISHEKRIHLIIVNRDLSFFAHIHPEYEGQGIFKVRTTFPDGGKYKWIVDFVTEDDAAVNLGDWVEVNGAPAGHRKLVPDSERVREVNGREFLSFRSAAILRKATPC</sequence>
<comment type="caution">
    <text evidence="2">The sequence shown here is derived from an EMBL/GenBank/DDBJ whole genome shotgun (WGS) entry which is preliminary data.</text>
</comment>
<dbReference type="RefSeq" id="WP_212947520.1">
    <property type="nucleotide sequence ID" value="NZ_BORW01000002.1"/>
</dbReference>
<evidence type="ECO:0000313" key="2">
    <source>
        <dbReference type="EMBL" id="GIO65795.1"/>
    </source>
</evidence>
<evidence type="ECO:0000256" key="1">
    <source>
        <dbReference type="SAM" id="MobiDB-lite"/>
    </source>
</evidence>
<organism evidence="2 3">
    <name type="scientific">Paenibacillus cookii</name>
    <dbReference type="NCBI Taxonomy" id="157839"/>
    <lineage>
        <taxon>Bacteria</taxon>
        <taxon>Bacillati</taxon>
        <taxon>Bacillota</taxon>
        <taxon>Bacilli</taxon>
        <taxon>Bacillales</taxon>
        <taxon>Paenibacillaceae</taxon>
        <taxon>Paenibacillus</taxon>
    </lineage>
</organism>
<evidence type="ECO:0000313" key="3">
    <source>
        <dbReference type="Proteomes" id="UP000680638"/>
    </source>
</evidence>
<accession>A0ABQ4LRB0</accession>
<dbReference type="Proteomes" id="UP000680638">
    <property type="component" value="Unassembled WGS sequence"/>
</dbReference>
<protein>
    <submittedName>
        <fullName evidence="2">Uncharacterized protein</fullName>
    </submittedName>
</protein>
<feature type="region of interest" description="Disordered" evidence="1">
    <location>
        <begin position="1"/>
        <end position="43"/>
    </location>
</feature>
<feature type="compositionally biased region" description="Basic and acidic residues" evidence="1">
    <location>
        <begin position="1"/>
        <end position="20"/>
    </location>
</feature>
<feature type="compositionally biased region" description="Basic residues" evidence="1">
    <location>
        <begin position="23"/>
        <end position="41"/>
    </location>
</feature>
<proteinExistence type="predicted"/>